<name>A0A0A9CHZ7_ARUDO</name>
<dbReference type="EMBL" id="GBRH01223817">
    <property type="protein sequence ID" value="JAD74078.1"/>
    <property type="molecule type" value="Transcribed_RNA"/>
</dbReference>
<dbReference type="AlphaFoldDB" id="A0A0A9CHZ7"/>
<reference evidence="1" key="1">
    <citation type="submission" date="2014-09" db="EMBL/GenBank/DDBJ databases">
        <authorList>
            <person name="Magalhaes I.L.F."/>
            <person name="Oliveira U."/>
            <person name="Santos F.R."/>
            <person name="Vidigal T.H.D.A."/>
            <person name="Brescovit A.D."/>
            <person name="Santos A.J."/>
        </authorList>
    </citation>
    <scope>NUCLEOTIDE SEQUENCE</scope>
    <source>
        <tissue evidence="1">Shoot tissue taken approximately 20 cm above the soil surface</tissue>
    </source>
</reference>
<reference evidence="1" key="2">
    <citation type="journal article" date="2015" name="Data Brief">
        <title>Shoot transcriptome of the giant reed, Arundo donax.</title>
        <authorList>
            <person name="Barrero R.A."/>
            <person name="Guerrero F.D."/>
            <person name="Moolhuijzen P."/>
            <person name="Goolsby J.A."/>
            <person name="Tidwell J."/>
            <person name="Bellgard S.E."/>
            <person name="Bellgard M.I."/>
        </authorList>
    </citation>
    <scope>NUCLEOTIDE SEQUENCE</scope>
    <source>
        <tissue evidence="1">Shoot tissue taken approximately 20 cm above the soil surface</tissue>
    </source>
</reference>
<proteinExistence type="predicted"/>
<organism evidence="1">
    <name type="scientific">Arundo donax</name>
    <name type="common">Giant reed</name>
    <name type="synonym">Donax arundinaceus</name>
    <dbReference type="NCBI Taxonomy" id="35708"/>
    <lineage>
        <taxon>Eukaryota</taxon>
        <taxon>Viridiplantae</taxon>
        <taxon>Streptophyta</taxon>
        <taxon>Embryophyta</taxon>
        <taxon>Tracheophyta</taxon>
        <taxon>Spermatophyta</taxon>
        <taxon>Magnoliopsida</taxon>
        <taxon>Liliopsida</taxon>
        <taxon>Poales</taxon>
        <taxon>Poaceae</taxon>
        <taxon>PACMAD clade</taxon>
        <taxon>Arundinoideae</taxon>
        <taxon>Arundineae</taxon>
        <taxon>Arundo</taxon>
    </lineage>
</organism>
<evidence type="ECO:0000313" key="1">
    <source>
        <dbReference type="EMBL" id="JAD74078.1"/>
    </source>
</evidence>
<sequence>MLDVLSISGIRCCLFRGSGATPNQCSLSAQ</sequence>
<accession>A0A0A9CHZ7</accession>
<protein>
    <submittedName>
        <fullName evidence="1">Uncharacterized protein</fullName>
    </submittedName>
</protein>